<evidence type="ECO:0000313" key="9">
    <source>
        <dbReference type="EMBL" id="KAJ9599883.1"/>
    </source>
</evidence>
<comment type="similarity">
    <text evidence="8">Belongs to the insect chemoreceptor superfamily. Gustatory receptor (GR) family.</text>
</comment>
<dbReference type="GO" id="GO:0007635">
    <property type="term" value="P:chemosensory behavior"/>
    <property type="evidence" value="ECO:0007669"/>
    <property type="project" value="TreeGrafter"/>
</dbReference>
<evidence type="ECO:0000256" key="5">
    <source>
        <dbReference type="ARBA" id="ARBA00023136"/>
    </source>
</evidence>
<feature type="transmembrane region" description="Helical" evidence="8">
    <location>
        <begin position="79"/>
        <end position="101"/>
    </location>
</feature>
<gene>
    <name evidence="9" type="ORF">L9F63_009830</name>
</gene>
<feature type="transmembrane region" description="Helical" evidence="8">
    <location>
        <begin position="283"/>
        <end position="303"/>
    </location>
</feature>
<dbReference type="PANTHER" id="PTHR21143">
    <property type="entry name" value="INVERTEBRATE GUSTATORY RECEPTOR"/>
    <property type="match status" value="1"/>
</dbReference>
<comment type="caution">
    <text evidence="8">Lacks conserved residue(s) required for the propagation of feature annotation.</text>
</comment>
<evidence type="ECO:0000313" key="10">
    <source>
        <dbReference type="Proteomes" id="UP001233999"/>
    </source>
</evidence>
<protein>
    <recommendedName>
        <fullName evidence="8">Gustatory receptor</fullName>
    </recommendedName>
</protein>
<dbReference type="PANTHER" id="PTHR21143:SF104">
    <property type="entry name" value="GUSTATORY RECEPTOR 8A-RELATED"/>
    <property type="match status" value="1"/>
</dbReference>
<evidence type="ECO:0000256" key="3">
    <source>
        <dbReference type="ARBA" id="ARBA00022692"/>
    </source>
</evidence>
<evidence type="ECO:0000256" key="1">
    <source>
        <dbReference type="ARBA" id="ARBA00004651"/>
    </source>
</evidence>
<keyword evidence="6 8" id="KW-0675">Receptor</keyword>
<feature type="transmembrane region" description="Helical" evidence="8">
    <location>
        <begin position="163"/>
        <end position="188"/>
    </location>
</feature>
<comment type="caution">
    <text evidence="9">The sequence shown here is derived from an EMBL/GenBank/DDBJ whole genome shotgun (WGS) entry which is preliminary data.</text>
</comment>
<dbReference type="GO" id="GO:0043025">
    <property type="term" value="C:neuronal cell body"/>
    <property type="evidence" value="ECO:0007669"/>
    <property type="project" value="TreeGrafter"/>
</dbReference>
<reference evidence="9" key="1">
    <citation type="journal article" date="2023" name="IScience">
        <title>Live-bearing cockroach genome reveals convergent evolutionary mechanisms linked to viviparity in insects and beyond.</title>
        <authorList>
            <person name="Fouks B."/>
            <person name="Harrison M.C."/>
            <person name="Mikhailova A.A."/>
            <person name="Marchal E."/>
            <person name="English S."/>
            <person name="Carruthers M."/>
            <person name="Jennings E.C."/>
            <person name="Chiamaka E.L."/>
            <person name="Frigard R.A."/>
            <person name="Pippel M."/>
            <person name="Attardo G.M."/>
            <person name="Benoit J.B."/>
            <person name="Bornberg-Bauer E."/>
            <person name="Tobe S.S."/>
        </authorList>
    </citation>
    <scope>NUCLEOTIDE SEQUENCE</scope>
    <source>
        <strain evidence="9">Stay&amp;Tobe</strain>
    </source>
</reference>
<dbReference type="GO" id="GO:0030425">
    <property type="term" value="C:dendrite"/>
    <property type="evidence" value="ECO:0007669"/>
    <property type="project" value="TreeGrafter"/>
</dbReference>
<feature type="transmembrane region" description="Helical" evidence="8">
    <location>
        <begin position="323"/>
        <end position="342"/>
    </location>
</feature>
<keyword evidence="2 8" id="KW-1003">Cell membrane</keyword>
<evidence type="ECO:0000256" key="7">
    <source>
        <dbReference type="ARBA" id="ARBA00023224"/>
    </source>
</evidence>
<accession>A0AAD8AIM2</accession>
<feature type="transmembrane region" description="Helical" evidence="8">
    <location>
        <begin position="129"/>
        <end position="151"/>
    </location>
</feature>
<evidence type="ECO:0000256" key="8">
    <source>
        <dbReference type="RuleBase" id="RU363108"/>
    </source>
</evidence>
<sequence>MDIYQCIIPLYYASKIMGLTPFELNVQGNKDNDKKRLVITTRGILYSIFMCLLITISVLFILIPNSAYYFQTSHSANTLTLVISLFSLSSTALSAVIGCVLNRDKLLILLETLFEFETRHNTNIRSFNIFIKFEILIAYVTIILISIYDMWLWGILYISDLVFFPYILIHFIMSTFTIQYTNIIYLTYVKFKLINLSLLKDISKIYEVQSDGNKNENKNENVFELSNATQLIDTARYNRNKNNNAYQEIGNKNFIKKLRDFRRYHYTFHNICDEVNTVFGFQILFFMLSFFIVMTRNIYYSLYFVLNESSEVRSSLLVIVEQLSWTMFMVVELIAMTVVCHMT</sequence>
<dbReference type="InterPro" id="IPR013604">
    <property type="entry name" value="7TM_chemorcpt"/>
</dbReference>
<proteinExistence type="inferred from homology"/>
<comment type="function">
    <text evidence="8">Gustatory receptor which mediates acceptance or avoidance behavior, depending on its substrates.</text>
</comment>
<evidence type="ECO:0000256" key="2">
    <source>
        <dbReference type="ARBA" id="ARBA00022475"/>
    </source>
</evidence>
<evidence type="ECO:0000256" key="6">
    <source>
        <dbReference type="ARBA" id="ARBA00023170"/>
    </source>
</evidence>
<keyword evidence="10" id="KW-1185">Reference proteome</keyword>
<dbReference type="Proteomes" id="UP001233999">
    <property type="component" value="Unassembled WGS sequence"/>
</dbReference>
<dbReference type="Pfam" id="PF08395">
    <property type="entry name" value="7tm_7"/>
    <property type="match status" value="1"/>
</dbReference>
<dbReference type="EMBL" id="JASPKZ010000465">
    <property type="protein sequence ID" value="KAJ9599883.1"/>
    <property type="molecule type" value="Genomic_DNA"/>
</dbReference>
<dbReference type="GO" id="GO:0030424">
    <property type="term" value="C:axon"/>
    <property type="evidence" value="ECO:0007669"/>
    <property type="project" value="TreeGrafter"/>
</dbReference>
<dbReference type="GO" id="GO:0007165">
    <property type="term" value="P:signal transduction"/>
    <property type="evidence" value="ECO:0007669"/>
    <property type="project" value="UniProtKB-KW"/>
</dbReference>
<name>A0AAD8AIM2_DIPPU</name>
<keyword evidence="3 8" id="KW-0812">Transmembrane</keyword>
<feature type="non-terminal residue" evidence="9">
    <location>
        <position position="343"/>
    </location>
</feature>
<comment type="subcellular location">
    <subcellularLocation>
        <location evidence="1 8">Cell membrane</location>
        <topology evidence="1 8">Multi-pass membrane protein</topology>
    </subcellularLocation>
</comment>
<organism evidence="9 10">
    <name type="scientific">Diploptera punctata</name>
    <name type="common">Pacific beetle cockroach</name>
    <dbReference type="NCBI Taxonomy" id="6984"/>
    <lineage>
        <taxon>Eukaryota</taxon>
        <taxon>Metazoa</taxon>
        <taxon>Ecdysozoa</taxon>
        <taxon>Arthropoda</taxon>
        <taxon>Hexapoda</taxon>
        <taxon>Insecta</taxon>
        <taxon>Pterygota</taxon>
        <taxon>Neoptera</taxon>
        <taxon>Polyneoptera</taxon>
        <taxon>Dictyoptera</taxon>
        <taxon>Blattodea</taxon>
        <taxon>Blaberoidea</taxon>
        <taxon>Blaberidae</taxon>
        <taxon>Diplopterinae</taxon>
        <taxon>Diploptera</taxon>
    </lineage>
</organism>
<keyword evidence="4 8" id="KW-1133">Transmembrane helix</keyword>
<reference evidence="9" key="2">
    <citation type="submission" date="2023-05" db="EMBL/GenBank/DDBJ databases">
        <authorList>
            <person name="Fouks B."/>
        </authorList>
    </citation>
    <scope>NUCLEOTIDE SEQUENCE</scope>
    <source>
        <strain evidence="9">Stay&amp;Tobe</strain>
        <tissue evidence="9">Testes</tissue>
    </source>
</reference>
<keyword evidence="5 8" id="KW-0472">Membrane</keyword>
<evidence type="ECO:0000256" key="4">
    <source>
        <dbReference type="ARBA" id="ARBA00022989"/>
    </source>
</evidence>
<feature type="transmembrane region" description="Helical" evidence="8">
    <location>
        <begin position="44"/>
        <end position="67"/>
    </location>
</feature>
<dbReference type="GO" id="GO:0050909">
    <property type="term" value="P:sensory perception of taste"/>
    <property type="evidence" value="ECO:0007669"/>
    <property type="project" value="InterPro"/>
</dbReference>
<dbReference type="GO" id="GO:0005886">
    <property type="term" value="C:plasma membrane"/>
    <property type="evidence" value="ECO:0007669"/>
    <property type="project" value="UniProtKB-SubCell"/>
</dbReference>
<dbReference type="GO" id="GO:0008049">
    <property type="term" value="P:male courtship behavior"/>
    <property type="evidence" value="ECO:0007669"/>
    <property type="project" value="TreeGrafter"/>
</dbReference>
<dbReference type="AlphaFoldDB" id="A0AAD8AIM2"/>
<keyword evidence="7 8" id="KW-0807">Transducer</keyword>